<dbReference type="AlphaFoldDB" id="A0A2G1QJE1"/>
<sequence length="331" mass="34804">MRNSLRILAMGVALLALPGVTVAKGIKEPLRDGYYQALKGKKVAFLPGAMAMDLAIGWLAGLKSELEPQGVEIVVRDPNFNIQAGAQALTQLIAEKPDVIVVHNPDVTTYAKLIKQAEANGILIVQINMASLQKSTAYVGVDWVEMGAVQARHVVEACKGKSGKIAIVQGDLTAAASAYTMSGIESVLAENPDIKVVSNQSASWQSDKAKSITQTVLKQNPDLCGIIGFWDNMDRGTAAAVDEAGLSDQVYVATSGGGETKAACDMVKSGAYDLNVVYSVPNQGANLASTIKYLLSAGVKPGEISGQMYTTLTPVTAANAGDEGICWTMKQ</sequence>
<evidence type="ECO:0000313" key="5">
    <source>
        <dbReference type="EMBL" id="PHP65646.1"/>
    </source>
</evidence>
<evidence type="ECO:0000313" key="6">
    <source>
        <dbReference type="Proteomes" id="UP000221168"/>
    </source>
</evidence>
<dbReference type="OrthoDB" id="7716943at2"/>
<comment type="subcellular location">
    <subcellularLocation>
        <location evidence="1">Cell envelope</location>
    </subcellularLocation>
</comment>
<dbReference type="InterPro" id="IPR025997">
    <property type="entry name" value="SBP_2_dom"/>
</dbReference>
<protein>
    <submittedName>
        <fullName evidence="5">ABC transporter substrate-binding protein</fullName>
    </submittedName>
</protein>
<dbReference type="GO" id="GO:0030313">
    <property type="term" value="C:cell envelope"/>
    <property type="evidence" value="ECO:0007669"/>
    <property type="project" value="UniProtKB-SubCell"/>
</dbReference>
<accession>A0A2G1QJE1</accession>
<dbReference type="GO" id="GO:0030246">
    <property type="term" value="F:carbohydrate binding"/>
    <property type="evidence" value="ECO:0007669"/>
    <property type="project" value="UniProtKB-ARBA"/>
</dbReference>
<comment type="similarity">
    <text evidence="2">Belongs to the bacterial solute-binding protein 2 family.</text>
</comment>
<evidence type="ECO:0000256" key="1">
    <source>
        <dbReference type="ARBA" id="ARBA00004196"/>
    </source>
</evidence>
<keyword evidence="3" id="KW-0732">Signal</keyword>
<evidence type="ECO:0000256" key="3">
    <source>
        <dbReference type="ARBA" id="ARBA00022729"/>
    </source>
</evidence>
<comment type="caution">
    <text evidence="5">The sequence shown here is derived from an EMBL/GenBank/DDBJ whole genome shotgun (WGS) entry which is preliminary data.</text>
</comment>
<dbReference type="PANTHER" id="PTHR46847">
    <property type="entry name" value="D-ALLOSE-BINDING PERIPLASMIC PROTEIN-RELATED"/>
    <property type="match status" value="1"/>
</dbReference>
<dbReference type="SUPFAM" id="SSF53822">
    <property type="entry name" value="Periplasmic binding protein-like I"/>
    <property type="match status" value="1"/>
</dbReference>
<dbReference type="CDD" id="cd01536">
    <property type="entry name" value="PBP1_ABC_sugar_binding-like"/>
    <property type="match status" value="1"/>
</dbReference>
<dbReference type="EMBL" id="PDVP01000013">
    <property type="protein sequence ID" value="PHP65646.1"/>
    <property type="molecule type" value="Genomic_DNA"/>
</dbReference>
<evidence type="ECO:0000256" key="2">
    <source>
        <dbReference type="ARBA" id="ARBA00007639"/>
    </source>
</evidence>
<gene>
    <name evidence="5" type="ORF">CSC94_17505</name>
</gene>
<reference evidence="5 6" key="1">
    <citation type="submission" date="2017-10" db="EMBL/GenBank/DDBJ databases">
        <title>Sedimentibacterium mangrovi gen. nov., sp. nov., a novel member of family Phyllobacteriacea isolated from mangrove sediment.</title>
        <authorList>
            <person name="Liao H."/>
            <person name="Tian Y."/>
        </authorList>
    </citation>
    <scope>NUCLEOTIDE SEQUENCE [LARGE SCALE GENOMIC DNA]</scope>
    <source>
        <strain evidence="5 6">X9-2-2</strain>
    </source>
</reference>
<dbReference type="Gene3D" id="3.40.50.2300">
    <property type="match status" value="2"/>
</dbReference>
<dbReference type="Proteomes" id="UP000221168">
    <property type="component" value="Unassembled WGS sequence"/>
</dbReference>
<name>A0A2G1QJE1_9HYPH</name>
<dbReference type="PANTHER" id="PTHR46847:SF1">
    <property type="entry name" value="D-ALLOSE-BINDING PERIPLASMIC PROTEIN-RELATED"/>
    <property type="match status" value="1"/>
</dbReference>
<feature type="domain" description="Periplasmic binding protein" evidence="4">
    <location>
        <begin position="55"/>
        <end position="296"/>
    </location>
</feature>
<dbReference type="Pfam" id="PF13407">
    <property type="entry name" value="Peripla_BP_4"/>
    <property type="match status" value="1"/>
</dbReference>
<keyword evidence="6" id="KW-1185">Reference proteome</keyword>
<proteinExistence type="inferred from homology"/>
<dbReference type="InterPro" id="IPR028082">
    <property type="entry name" value="Peripla_BP_I"/>
</dbReference>
<organism evidence="5 6">
    <name type="scientific">Zhengella mangrovi</name>
    <dbReference type="NCBI Taxonomy" id="1982044"/>
    <lineage>
        <taxon>Bacteria</taxon>
        <taxon>Pseudomonadati</taxon>
        <taxon>Pseudomonadota</taxon>
        <taxon>Alphaproteobacteria</taxon>
        <taxon>Hyphomicrobiales</taxon>
        <taxon>Notoacmeibacteraceae</taxon>
        <taxon>Zhengella</taxon>
    </lineage>
</organism>
<evidence type="ECO:0000259" key="4">
    <source>
        <dbReference type="Pfam" id="PF13407"/>
    </source>
</evidence>